<evidence type="ECO:0000256" key="1">
    <source>
        <dbReference type="ARBA" id="ARBA00005564"/>
    </source>
</evidence>
<comment type="caution">
    <text evidence="3">The sequence shown here is derived from an EMBL/GenBank/DDBJ whole genome shotgun (WGS) entry which is preliminary data.</text>
</comment>
<gene>
    <name evidence="3" type="ORF">HYALB_00003598</name>
</gene>
<dbReference type="PANTHER" id="PTHR30344:SF1">
    <property type="entry name" value="6-PHOSPHOGLUCONOLACTONASE"/>
    <property type="match status" value="1"/>
</dbReference>
<sequence>MSLSGKLLIFASLFIPSISGVNLYVAETTGALSTLSLVNSGNTFSLTNTSSSFECSSNPSWLTLDAPNRILYCIDRGIDPTANRTGDTNGSINSFVVGAQGNLTRVSRVLAPLSGVHASIFGAPGQKRGLASVSFNKSAIAIYPLGEAGTVEEAVQTFKPTIEAPGINPRQDDSYLHQVILDPQNKFLIMCDLGGDRIRVYSWDQAALAPIKELEPLRTGPGVGPRHGVFWTSPTGAVFLMFVGEIDQNVYSYSVAYGAEGLTFTKVCSITALGPGNEKPPGTTPTSGIALTPDNRFIVVSNREISFRDSPNLRSKDSDTLSTFTIKPDGSLELLQLAPSGGYSPRHFSINADGSFLAVGHQGNRSVTIWQRDVATGKIITEKPAAKVQLSGAISCTIWDEDAPTSLSG</sequence>
<protein>
    <recommendedName>
        <fullName evidence="5">Isomerase YbhE</fullName>
    </recommendedName>
</protein>
<dbReference type="InterPro" id="IPR019405">
    <property type="entry name" value="Lactonase_7-beta_prop"/>
</dbReference>
<dbReference type="GO" id="GO:0017057">
    <property type="term" value="F:6-phosphogluconolactonase activity"/>
    <property type="evidence" value="ECO:0007669"/>
    <property type="project" value="TreeGrafter"/>
</dbReference>
<keyword evidence="2" id="KW-0732">Signal</keyword>
<dbReference type="Pfam" id="PF10282">
    <property type="entry name" value="Lactonase"/>
    <property type="match status" value="1"/>
</dbReference>
<dbReference type="Proteomes" id="UP000701801">
    <property type="component" value="Unassembled WGS sequence"/>
</dbReference>
<dbReference type="PANTHER" id="PTHR30344">
    <property type="entry name" value="6-PHOSPHOGLUCONOLACTONASE-RELATED"/>
    <property type="match status" value="1"/>
</dbReference>
<evidence type="ECO:0000313" key="3">
    <source>
        <dbReference type="EMBL" id="CAG8982163.1"/>
    </source>
</evidence>
<feature type="chain" id="PRO_5040357557" description="Isomerase YbhE" evidence="2">
    <location>
        <begin position="21"/>
        <end position="409"/>
    </location>
</feature>
<dbReference type="SUPFAM" id="SSF51004">
    <property type="entry name" value="C-terminal (heme d1) domain of cytochrome cd1-nitrite reductase"/>
    <property type="match status" value="1"/>
</dbReference>
<reference evidence="3" key="1">
    <citation type="submission" date="2021-07" db="EMBL/GenBank/DDBJ databases">
        <authorList>
            <person name="Durling M."/>
        </authorList>
    </citation>
    <scope>NUCLEOTIDE SEQUENCE</scope>
</reference>
<feature type="signal peptide" evidence="2">
    <location>
        <begin position="1"/>
        <end position="20"/>
    </location>
</feature>
<comment type="similarity">
    <text evidence="1">Belongs to the cycloisomerase 2 family.</text>
</comment>
<accession>A0A9N9LWG1</accession>
<dbReference type="Gene3D" id="2.130.10.10">
    <property type="entry name" value="YVTN repeat-like/Quinoprotein amine dehydrogenase"/>
    <property type="match status" value="1"/>
</dbReference>
<organism evidence="3 4">
    <name type="scientific">Hymenoscyphus albidus</name>
    <dbReference type="NCBI Taxonomy" id="595503"/>
    <lineage>
        <taxon>Eukaryota</taxon>
        <taxon>Fungi</taxon>
        <taxon>Dikarya</taxon>
        <taxon>Ascomycota</taxon>
        <taxon>Pezizomycotina</taxon>
        <taxon>Leotiomycetes</taxon>
        <taxon>Helotiales</taxon>
        <taxon>Helotiaceae</taxon>
        <taxon>Hymenoscyphus</taxon>
    </lineage>
</organism>
<dbReference type="InterPro" id="IPR011048">
    <property type="entry name" value="Haem_d1_sf"/>
</dbReference>
<evidence type="ECO:0000313" key="4">
    <source>
        <dbReference type="Proteomes" id="UP000701801"/>
    </source>
</evidence>
<dbReference type="OrthoDB" id="9972196at2759"/>
<keyword evidence="4" id="KW-1185">Reference proteome</keyword>
<evidence type="ECO:0000256" key="2">
    <source>
        <dbReference type="SAM" id="SignalP"/>
    </source>
</evidence>
<dbReference type="InterPro" id="IPR050282">
    <property type="entry name" value="Cycloisomerase_2"/>
</dbReference>
<dbReference type="AlphaFoldDB" id="A0A9N9LWG1"/>
<dbReference type="EMBL" id="CAJVRM010000574">
    <property type="protein sequence ID" value="CAG8982163.1"/>
    <property type="molecule type" value="Genomic_DNA"/>
</dbReference>
<proteinExistence type="inferred from homology"/>
<dbReference type="InterPro" id="IPR015943">
    <property type="entry name" value="WD40/YVTN_repeat-like_dom_sf"/>
</dbReference>
<name>A0A9N9LWG1_9HELO</name>
<evidence type="ECO:0008006" key="5">
    <source>
        <dbReference type="Google" id="ProtNLM"/>
    </source>
</evidence>